<protein>
    <submittedName>
        <fullName evidence="3">DUF4142 domain-containing protein</fullName>
    </submittedName>
</protein>
<keyword evidence="4" id="KW-1185">Reference proteome</keyword>
<dbReference type="PANTHER" id="PTHR38593:SF1">
    <property type="entry name" value="BLR2558 PROTEIN"/>
    <property type="match status" value="1"/>
</dbReference>
<sequence length="202" mass="22271">MRAVARARHAAGPMRTALLAVCAAFALAAPAWAQRPIYAPAAAGEARPLPPVQRLERRFLQISAANLRFQAEASRLAQSRSNNPAVKDLANTLLSRQEKAQPELLRMLHARGMAMPLATNEHHKVLKQLARLNAAKFDRLYVDEVVLRPYQVDIANYEKLAAQAQDPVLKAWVDRQLPTLRYHVAKAGKALPAAALRGQRAV</sequence>
<dbReference type="Gene3D" id="1.20.1260.10">
    <property type="match status" value="1"/>
</dbReference>
<comment type="caution">
    <text evidence="3">The sequence shown here is derived from an EMBL/GenBank/DDBJ whole genome shotgun (WGS) entry which is preliminary data.</text>
</comment>
<organism evidence="3 4">
    <name type="scientific">Ramlibacter pallidus</name>
    <dbReference type="NCBI Taxonomy" id="2780087"/>
    <lineage>
        <taxon>Bacteria</taxon>
        <taxon>Pseudomonadati</taxon>
        <taxon>Pseudomonadota</taxon>
        <taxon>Betaproteobacteria</taxon>
        <taxon>Burkholderiales</taxon>
        <taxon>Comamonadaceae</taxon>
        <taxon>Ramlibacter</taxon>
    </lineage>
</organism>
<evidence type="ECO:0000259" key="2">
    <source>
        <dbReference type="Pfam" id="PF13628"/>
    </source>
</evidence>
<dbReference type="InterPro" id="IPR012347">
    <property type="entry name" value="Ferritin-like"/>
</dbReference>
<evidence type="ECO:0000313" key="3">
    <source>
        <dbReference type="EMBL" id="MBE7370008.1"/>
    </source>
</evidence>
<feature type="signal peptide" evidence="1">
    <location>
        <begin position="1"/>
        <end position="33"/>
    </location>
</feature>
<reference evidence="3 4" key="1">
    <citation type="submission" date="2020-10" db="EMBL/GenBank/DDBJ databases">
        <title>Ramlibacter sp. HM2 16S ribosomal RNA gene Genome sequencing and assembly.</title>
        <authorList>
            <person name="Kang M."/>
        </authorList>
    </citation>
    <scope>NUCLEOTIDE SEQUENCE [LARGE SCALE GENOMIC DNA]</scope>
    <source>
        <strain evidence="3 4">HM2</strain>
    </source>
</reference>
<gene>
    <name evidence="3" type="ORF">IM787_20770</name>
</gene>
<dbReference type="RefSeq" id="WP_193678633.1">
    <property type="nucleotide sequence ID" value="NZ_JADDIV010000006.1"/>
</dbReference>
<dbReference type="Pfam" id="PF13628">
    <property type="entry name" value="DUF4142"/>
    <property type="match status" value="1"/>
</dbReference>
<accession>A0ABR9S927</accession>
<feature type="chain" id="PRO_5046226586" evidence="1">
    <location>
        <begin position="34"/>
        <end position="202"/>
    </location>
</feature>
<dbReference type="InterPro" id="IPR025419">
    <property type="entry name" value="DUF4142"/>
</dbReference>
<evidence type="ECO:0000256" key="1">
    <source>
        <dbReference type="SAM" id="SignalP"/>
    </source>
</evidence>
<evidence type="ECO:0000313" key="4">
    <source>
        <dbReference type="Proteomes" id="UP000806285"/>
    </source>
</evidence>
<dbReference type="PANTHER" id="PTHR38593">
    <property type="entry name" value="BLR2558 PROTEIN"/>
    <property type="match status" value="1"/>
</dbReference>
<name>A0ABR9S927_9BURK</name>
<dbReference type="Proteomes" id="UP000806285">
    <property type="component" value="Unassembled WGS sequence"/>
</dbReference>
<keyword evidence="1" id="KW-0732">Signal</keyword>
<feature type="domain" description="DUF4142" evidence="2">
    <location>
        <begin position="57"/>
        <end position="187"/>
    </location>
</feature>
<dbReference type="EMBL" id="JADDIV010000006">
    <property type="protein sequence ID" value="MBE7370008.1"/>
    <property type="molecule type" value="Genomic_DNA"/>
</dbReference>
<proteinExistence type="predicted"/>